<dbReference type="PROSITE" id="PS50048">
    <property type="entry name" value="ZN2_CY6_FUNGAL_2"/>
    <property type="match status" value="1"/>
</dbReference>
<dbReference type="AlphaFoldDB" id="A0A2N8UIV2"/>
<dbReference type="GO" id="GO:0003677">
    <property type="term" value="F:DNA binding"/>
    <property type="evidence" value="ECO:0007669"/>
    <property type="project" value="UniProtKB-KW"/>
</dbReference>
<dbReference type="SMART" id="SM00066">
    <property type="entry name" value="GAL4"/>
    <property type="match status" value="1"/>
</dbReference>
<feature type="compositionally biased region" description="Low complexity" evidence="5">
    <location>
        <begin position="310"/>
        <end position="322"/>
    </location>
</feature>
<dbReference type="InterPro" id="IPR001138">
    <property type="entry name" value="Zn2Cys6_DnaBD"/>
</dbReference>
<keyword evidence="2" id="KW-0479">Metal-binding</keyword>
<feature type="compositionally biased region" description="Basic residues" evidence="5">
    <location>
        <begin position="614"/>
        <end position="624"/>
    </location>
</feature>
<dbReference type="GO" id="GO:0008270">
    <property type="term" value="F:zinc ion binding"/>
    <property type="evidence" value="ECO:0007669"/>
    <property type="project" value="InterPro"/>
</dbReference>
<comment type="subcellular location">
    <subcellularLocation>
        <location evidence="1">Nucleus</location>
    </subcellularLocation>
</comment>
<gene>
    <name evidence="7" type="ORF">SRS1_15525</name>
</gene>
<dbReference type="PANTHER" id="PTHR46910:SF3">
    <property type="entry name" value="HALOTOLERANCE PROTEIN 9-RELATED"/>
    <property type="match status" value="1"/>
</dbReference>
<feature type="region of interest" description="Disordered" evidence="5">
    <location>
        <begin position="606"/>
        <end position="640"/>
    </location>
</feature>
<keyword evidence="4" id="KW-0539">Nucleus</keyword>
<feature type="region of interest" description="Disordered" evidence="5">
    <location>
        <begin position="471"/>
        <end position="500"/>
    </location>
</feature>
<feature type="compositionally biased region" description="Low complexity" evidence="5">
    <location>
        <begin position="625"/>
        <end position="634"/>
    </location>
</feature>
<feature type="region of interest" description="Disordered" evidence="5">
    <location>
        <begin position="140"/>
        <end position="242"/>
    </location>
</feature>
<evidence type="ECO:0000256" key="3">
    <source>
        <dbReference type="ARBA" id="ARBA00023125"/>
    </source>
</evidence>
<protein>
    <recommendedName>
        <fullName evidence="6">Zn(2)-C6 fungal-type domain-containing protein</fullName>
    </recommendedName>
</protein>
<evidence type="ECO:0000256" key="2">
    <source>
        <dbReference type="ARBA" id="ARBA00022723"/>
    </source>
</evidence>
<evidence type="ECO:0000313" key="8">
    <source>
        <dbReference type="Proteomes" id="UP000239563"/>
    </source>
</evidence>
<dbReference type="CDD" id="cd00067">
    <property type="entry name" value="GAL4"/>
    <property type="match status" value="1"/>
</dbReference>
<dbReference type="GO" id="GO:0000981">
    <property type="term" value="F:DNA-binding transcription factor activity, RNA polymerase II-specific"/>
    <property type="evidence" value="ECO:0007669"/>
    <property type="project" value="InterPro"/>
</dbReference>
<dbReference type="InterPro" id="IPR050987">
    <property type="entry name" value="AtrR-like"/>
</dbReference>
<name>A0A2N8UIV2_9BASI</name>
<feature type="domain" description="Zn(2)-C6 fungal-type" evidence="6">
    <location>
        <begin position="376"/>
        <end position="438"/>
    </location>
</feature>
<feature type="compositionally biased region" description="Basic residues" evidence="5">
    <location>
        <begin position="226"/>
        <end position="240"/>
    </location>
</feature>
<dbReference type="Proteomes" id="UP000239563">
    <property type="component" value="Chromosome XIII"/>
</dbReference>
<feature type="compositionally biased region" description="Polar residues" evidence="5">
    <location>
        <begin position="284"/>
        <end position="302"/>
    </location>
</feature>
<feature type="region of interest" description="Disordered" evidence="5">
    <location>
        <begin position="82"/>
        <end position="110"/>
    </location>
</feature>
<dbReference type="SUPFAM" id="SSF57701">
    <property type="entry name" value="Zn2/Cys6 DNA-binding domain"/>
    <property type="match status" value="1"/>
</dbReference>
<organism evidence="7 8">
    <name type="scientific">Sporisorium reilianum f. sp. reilianum</name>
    <dbReference type="NCBI Taxonomy" id="72559"/>
    <lineage>
        <taxon>Eukaryota</taxon>
        <taxon>Fungi</taxon>
        <taxon>Dikarya</taxon>
        <taxon>Basidiomycota</taxon>
        <taxon>Ustilaginomycotina</taxon>
        <taxon>Ustilaginomycetes</taxon>
        <taxon>Ustilaginales</taxon>
        <taxon>Ustilaginaceae</taxon>
        <taxon>Sporisorium</taxon>
    </lineage>
</organism>
<evidence type="ECO:0000256" key="1">
    <source>
        <dbReference type="ARBA" id="ARBA00004123"/>
    </source>
</evidence>
<feature type="compositionally biased region" description="Basic and acidic residues" evidence="5">
    <location>
        <begin position="471"/>
        <end position="482"/>
    </location>
</feature>
<reference evidence="7 8" key="1">
    <citation type="submission" date="2017-02" db="EMBL/GenBank/DDBJ databases">
        <authorList>
            <person name="Peterson S.W."/>
        </authorList>
    </citation>
    <scope>NUCLEOTIDE SEQUENCE [LARGE SCALE GENOMIC DNA]</scope>
    <source>
        <strain evidence="7 8">SRS1_H2-8</strain>
    </source>
</reference>
<dbReference type="EMBL" id="LT795066">
    <property type="protein sequence ID" value="SJX64708.1"/>
    <property type="molecule type" value="Genomic_DNA"/>
</dbReference>
<dbReference type="Gene3D" id="4.10.240.10">
    <property type="entry name" value="Zn(2)-C6 fungal-type DNA-binding domain"/>
    <property type="match status" value="1"/>
</dbReference>
<evidence type="ECO:0000256" key="4">
    <source>
        <dbReference type="ARBA" id="ARBA00023242"/>
    </source>
</evidence>
<dbReference type="PANTHER" id="PTHR46910">
    <property type="entry name" value="TRANSCRIPTION FACTOR PDR1"/>
    <property type="match status" value="1"/>
</dbReference>
<sequence>MHDASRREHAQQQQQQQQQLQHQHHHQLSRAASSYDHHPALAPYTSNANGTAHPCNSHRTLAAPELPTPRSMATNMVHHAHREPIPLRSPDAQVYGSSSSSSRDPRFELPCSSRDDAIRYANDPIPRARPSHHAEEAIFHFAPPPPLPAFSHGRPHEPSHVEPSRCDRSTYPEAQSHPFGGHSRSRVNSDSHRRHAPSSTTSPQEDAFAFTLSPRTAPHSDPPQAHHARHRRSPQHHQQSRHLSLHDLLAEPTDVGLSAAAWRTPRAAQTPVKRSLPMEHLDDSASQTSASFPRPYTSSGSLLQHPYESPSPTQTRTSSSAATPRLVNNLYDHRLQEHPLQPPAATLDAIHRSADRPITPQHLLQPYRKRLRISRACDECRRRKTRCDIVGAFPGEPAHPLTISGAVPPLEPNTEPKGEMLILQPCMNCRRSDVVCSYSKRPLKRGPSKGYIKDLERRLNSLESQIVSADRAEAASDARPVTRESMSASATDPAAHVAKPKIRTEARISRLESVLSHPLAAKVEEGKSAAVEASQTDGYAAQTRVKAETEHSHVEVPANVSGVVAAHDAADSDVAISASAGTTDTVASSASSSFDLDSPVSSARWEHKSALSRGKGKVKGRAALRQRSAASSPSHTSDADIAKVRSSVVASNLHATFPVVPARSLGESSSSNIARLEDRVLARGLKLLAEPVEMATAQQDAQVPKAHTHAARVASLVGQASAGLGGPRDELVQQAHAGADGLQALRKVAHRLAGQEADLLMLCHLDQLRNARSNNAALAAAVSKLGSGGSLVDGEMYRRRTLLFMLDRWHAVGFGTPHLLMGRFGMERSSFRSMKLALGDVSQSALGDAVFEVLRCAMMMGQLNDLVQSGGGWKAVSGSDVDAVIHSAMDDDERPVHADSSGDVAGAPKLLSTAALRCSLESVVRCYHALHTLPSAKEATMDDLQRMFRLAEAVVVLGTEKTPVSLQGKLVQSGIGPHVLAVVGVAFAWCLRVICMMVAANTSAAPSASASTVNVSPTSLPLEFYRRKVLDYARMCGPFGLFSGGASASTASFAPVYLRLALHFNTTVALASSMGSLVAPHSTSGSPVLQDASALGSDADGLVETAREMGCLGYVLAATRQGDAWRLVCG</sequence>
<dbReference type="InterPro" id="IPR036864">
    <property type="entry name" value="Zn2-C6_fun-type_DNA-bd_sf"/>
</dbReference>
<feature type="compositionally biased region" description="Basic and acidic residues" evidence="5">
    <location>
        <begin position="1"/>
        <end position="10"/>
    </location>
</feature>
<accession>A0A2N8UIV2</accession>
<dbReference type="GO" id="GO:0005634">
    <property type="term" value="C:nucleus"/>
    <property type="evidence" value="ECO:0007669"/>
    <property type="project" value="UniProtKB-SubCell"/>
</dbReference>
<feature type="region of interest" description="Disordered" evidence="5">
    <location>
        <begin position="260"/>
        <end position="322"/>
    </location>
</feature>
<evidence type="ECO:0000256" key="5">
    <source>
        <dbReference type="SAM" id="MobiDB-lite"/>
    </source>
</evidence>
<feature type="compositionally biased region" description="Low complexity" evidence="5">
    <location>
        <begin position="11"/>
        <end position="21"/>
    </location>
</feature>
<keyword evidence="3" id="KW-0238">DNA-binding</keyword>
<feature type="compositionally biased region" description="Basic and acidic residues" evidence="5">
    <location>
        <begin position="154"/>
        <end position="170"/>
    </location>
</feature>
<proteinExistence type="predicted"/>
<feature type="region of interest" description="Disordered" evidence="5">
    <location>
        <begin position="1"/>
        <end position="65"/>
    </location>
</feature>
<evidence type="ECO:0000313" key="7">
    <source>
        <dbReference type="EMBL" id="SJX64708.1"/>
    </source>
</evidence>
<evidence type="ECO:0000259" key="6">
    <source>
        <dbReference type="PROSITE" id="PS50048"/>
    </source>
</evidence>